<dbReference type="EMBL" id="UYSU01034143">
    <property type="protein sequence ID" value="VDL93831.1"/>
    <property type="molecule type" value="Genomic_DNA"/>
</dbReference>
<dbReference type="Proteomes" id="UP000275846">
    <property type="component" value="Unassembled WGS sequence"/>
</dbReference>
<proteinExistence type="predicted"/>
<reference evidence="1 2" key="2">
    <citation type="submission" date="2018-11" db="EMBL/GenBank/DDBJ databases">
        <authorList>
            <consortium name="Pathogen Informatics"/>
        </authorList>
    </citation>
    <scope>NUCLEOTIDE SEQUENCE [LARGE SCALE GENOMIC DNA]</scope>
    <source>
        <strain evidence="1 2">NST_G2</strain>
    </source>
</reference>
<protein>
    <submittedName>
        <fullName evidence="3">Endo/exonuclease/phosphatase domain-containing protein</fullName>
    </submittedName>
</protein>
<evidence type="ECO:0000313" key="3">
    <source>
        <dbReference type="WBParaSite" id="SSLN_0000772401-mRNA-1"/>
    </source>
</evidence>
<reference evidence="3" key="1">
    <citation type="submission" date="2016-06" db="UniProtKB">
        <authorList>
            <consortium name="WormBaseParasite"/>
        </authorList>
    </citation>
    <scope>IDENTIFICATION</scope>
</reference>
<dbReference type="WBParaSite" id="SSLN_0000772401-mRNA-1">
    <property type="protein sequence ID" value="SSLN_0000772401-mRNA-1"/>
    <property type="gene ID" value="SSLN_0000772401"/>
</dbReference>
<evidence type="ECO:0000313" key="2">
    <source>
        <dbReference type="Proteomes" id="UP000275846"/>
    </source>
</evidence>
<organism evidence="3">
    <name type="scientific">Schistocephalus solidus</name>
    <name type="common">Tapeworm</name>
    <dbReference type="NCBI Taxonomy" id="70667"/>
    <lineage>
        <taxon>Eukaryota</taxon>
        <taxon>Metazoa</taxon>
        <taxon>Spiralia</taxon>
        <taxon>Lophotrochozoa</taxon>
        <taxon>Platyhelminthes</taxon>
        <taxon>Cestoda</taxon>
        <taxon>Eucestoda</taxon>
        <taxon>Diphyllobothriidea</taxon>
        <taxon>Diphyllobothriidae</taxon>
        <taxon>Schistocephalus</taxon>
    </lineage>
</organism>
<keyword evidence="2" id="KW-1185">Reference proteome</keyword>
<evidence type="ECO:0000313" key="1">
    <source>
        <dbReference type="EMBL" id="VDL93831.1"/>
    </source>
</evidence>
<name>A0A183ST98_SCHSO</name>
<gene>
    <name evidence="1" type="ORF">SSLN_LOCUS7446</name>
</gene>
<dbReference type="InterPro" id="IPR036691">
    <property type="entry name" value="Endo/exonu/phosph_ase_sf"/>
</dbReference>
<dbReference type="Gene3D" id="3.60.10.10">
    <property type="entry name" value="Endonuclease/exonuclease/phosphatase"/>
    <property type="match status" value="1"/>
</dbReference>
<dbReference type="AlphaFoldDB" id="A0A183ST98"/>
<dbReference type="OrthoDB" id="10030815at2759"/>
<accession>A0A183ST98</accession>
<sequence length="162" mass="18048">MTSFDAARDKFLEDLHALLATVPKVDKLIVLGDFNARVETDPAAWQGVLGPHGFGSCNENGLLLLRTCVKHHLLLTNTFFTYRRGTRPRRCILGRGAGICWTMFSSGGEIDRTCCNQITEKLKGLHAPADTATEETRWCQLRNVIQSTALEVLGPARRQHQD</sequence>
<dbReference type="SUPFAM" id="SSF56219">
    <property type="entry name" value="DNase I-like"/>
    <property type="match status" value="1"/>
</dbReference>